<dbReference type="InterPro" id="IPR011006">
    <property type="entry name" value="CheY-like_superfamily"/>
</dbReference>
<organism evidence="3 4">
    <name type="scientific">Deinococcus malanensis</name>
    <dbReference type="NCBI Taxonomy" id="1706855"/>
    <lineage>
        <taxon>Bacteria</taxon>
        <taxon>Thermotogati</taxon>
        <taxon>Deinococcota</taxon>
        <taxon>Deinococci</taxon>
        <taxon>Deinococcales</taxon>
        <taxon>Deinococcaceae</taxon>
        <taxon>Deinococcus</taxon>
    </lineage>
</organism>
<comment type="caution">
    <text evidence="1">Lacks conserved residue(s) required for the propagation of feature annotation.</text>
</comment>
<proteinExistence type="predicted"/>
<evidence type="ECO:0000313" key="3">
    <source>
        <dbReference type="EMBL" id="GGK35153.1"/>
    </source>
</evidence>
<comment type="caution">
    <text evidence="3">The sequence shown here is derived from an EMBL/GenBank/DDBJ whole genome shotgun (WGS) entry which is preliminary data.</text>
</comment>
<dbReference type="InterPro" id="IPR001789">
    <property type="entry name" value="Sig_transdc_resp-reg_receiver"/>
</dbReference>
<gene>
    <name evidence="3" type="ORF">GCM10008955_31350</name>
</gene>
<dbReference type="EMBL" id="BMPP01000014">
    <property type="protein sequence ID" value="GGK35153.1"/>
    <property type="molecule type" value="Genomic_DNA"/>
</dbReference>
<reference evidence="4" key="1">
    <citation type="journal article" date="2019" name="Int. J. Syst. Evol. Microbiol.">
        <title>The Global Catalogue of Microorganisms (GCM) 10K type strain sequencing project: providing services to taxonomists for standard genome sequencing and annotation.</title>
        <authorList>
            <consortium name="The Broad Institute Genomics Platform"/>
            <consortium name="The Broad Institute Genome Sequencing Center for Infectious Disease"/>
            <person name="Wu L."/>
            <person name="Ma J."/>
        </authorList>
    </citation>
    <scope>NUCLEOTIDE SEQUENCE [LARGE SCALE GENOMIC DNA]</scope>
    <source>
        <strain evidence="4">JCM 30331</strain>
    </source>
</reference>
<protein>
    <recommendedName>
        <fullName evidence="2">Response regulatory domain-containing protein</fullName>
    </recommendedName>
</protein>
<dbReference type="SUPFAM" id="SSF52172">
    <property type="entry name" value="CheY-like"/>
    <property type="match status" value="1"/>
</dbReference>
<feature type="domain" description="Response regulatory" evidence="2">
    <location>
        <begin position="1"/>
        <end position="30"/>
    </location>
</feature>
<dbReference type="PROSITE" id="PS50110">
    <property type="entry name" value="RESPONSE_REGULATORY"/>
    <property type="match status" value="1"/>
</dbReference>
<evidence type="ECO:0000313" key="4">
    <source>
        <dbReference type="Proteomes" id="UP000647587"/>
    </source>
</evidence>
<dbReference type="Proteomes" id="UP000647587">
    <property type="component" value="Unassembled WGS sequence"/>
</dbReference>
<evidence type="ECO:0000256" key="1">
    <source>
        <dbReference type="PROSITE-ProRule" id="PRU00169"/>
    </source>
</evidence>
<name>A0ABQ2EZI4_9DEIO</name>
<sequence>MAACLEAGANDYLVKPLNFEEFTVCLRETLERWLFHPDGRVP</sequence>
<dbReference type="Gene3D" id="3.40.50.2300">
    <property type="match status" value="1"/>
</dbReference>
<accession>A0ABQ2EZI4</accession>
<evidence type="ECO:0000259" key="2">
    <source>
        <dbReference type="PROSITE" id="PS50110"/>
    </source>
</evidence>
<keyword evidence="4" id="KW-1185">Reference proteome</keyword>